<dbReference type="InterPro" id="IPR006741">
    <property type="entry name" value="AgrB"/>
</dbReference>
<sequence length="196" mass="21413">MKFAVISEKLAKGLTEELDFIGDEKEIISYAIYTTLLSIIGTIMVVCLAYFLNVLKPTVIAVLFGGTLRRLSGGAHFNTPLKCLLFGTIAYCTIGISAKLLFIYELLNQTSLLTVTGIAFLLVLILAPVDSPAKPINSKKLQIVLKISSLGFIIISLLLIRLTNDPLIIVSAVLGLLYQSITLLPIFNRKEVKKSI</sequence>
<proteinExistence type="predicted"/>
<name>H5XWY1_9FIRM</name>
<dbReference type="GO" id="GO:0006508">
    <property type="term" value="P:proteolysis"/>
    <property type="evidence" value="ECO:0007669"/>
    <property type="project" value="UniProtKB-KW"/>
</dbReference>
<dbReference type="Proteomes" id="UP000005104">
    <property type="component" value="Chromosome"/>
</dbReference>
<keyword evidence="10" id="KW-1185">Reference proteome</keyword>
<dbReference type="AlphaFoldDB" id="H5XWY1"/>
<keyword evidence="3" id="KW-0645">Protease</keyword>
<dbReference type="EMBL" id="CM001441">
    <property type="protein sequence ID" value="EHQ90849.1"/>
    <property type="molecule type" value="Genomic_DNA"/>
</dbReference>
<organism evidence="9 10">
    <name type="scientific">Desulfosporosinus youngiae DSM 17734</name>
    <dbReference type="NCBI Taxonomy" id="768710"/>
    <lineage>
        <taxon>Bacteria</taxon>
        <taxon>Bacillati</taxon>
        <taxon>Bacillota</taxon>
        <taxon>Clostridia</taxon>
        <taxon>Eubacteriales</taxon>
        <taxon>Desulfitobacteriaceae</taxon>
        <taxon>Desulfosporosinus</taxon>
    </lineage>
</organism>
<evidence type="ECO:0000256" key="4">
    <source>
        <dbReference type="ARBA" id="ARBA00022692"/>
    </source>
</evidence>
<evidence type="ECO:0000256" key="6">
    <source>
        <dbReference type="ARBA" id="ARBA00022989"/>
    </source>
</evidence>
<feature type="transmembrane region" description="Helical" evidence="8">
    <location>
        <begin position="110"/>
        <end position="129"/>
    </location>
</feature>
<feature type="transmembrane region" description="Helical" evidence="8">
    <location>
        <begin position="141"/>
        <end position="160"/>
    </location>
</feature>
<keyword evidence="5" id="KW-0378">Hydrolase</keyword>
<evidence type="ECO:0000256" key="5">
    <source>
        <dbReference type="ARBA" id="ARBA00022801"/>
    </source>
</evidence>
<evidence type="ECO:0000256" key="2">
    <source>
        <dbReference type="ARBA" id="ARBA00022654"/>
    </source>
</evidence>
<evidence type="ECO:0000256" key="3">
    <source>
        <dbReference type="ARBA" id="ARBA00022670"/>
    </source>
</evidence>
<dbReference type="eggNOG" id="COG4512">
    <property type="taxonomic scope" value="Bacteria"/>
</dbReference>
<dbReference type="HOGENOM" id="CLU_098969_0_1_9"/>
<keyword evidence="2" id="KW-0673">Quorum sensing</keyword>
<keyword evidence="4 8" id="KW-0812">Transmembrane</keyword>
<protein>
    <submittedName>
        <fullName evidence="9">Protein possibly involved in post-translational modification of quorum-sensing peptides</fullName>
    </submittedName>
</protein>
<dbReference type="GO" id="GO:0008233">
    <property type="term" value="F:peptidase activity"/>
    <property type="evidence" value="ECO:0007669"/>
    <property type="project" value="UniProtKB-KW"/>
</dbReference>
<evidence type="ECO:0000313" key="9">
    <source>
        <dbReference type="EMBL" id="EHQ90849.1"/>
    </source>
</evidence>
<dbReference type="Pfam" id="PF04647">
    <property type="entry name" value="AgrB"/>
    <property type="match status" value="1"/>
</dbReference>
<dbReference type="GO" id="GO:0016020">
    <property type="term" value="C:membrane"/>
    <property type="evidence" value="ECO:0007669"/>
    <property type="project" value="InterPro"/>
</dbReference>
<feature type="transmembrane region" description="Helical" evidence="8">
    <location>
        <begin position="30"/>
        <end position="52"/>
    </location>
</feature>
<feature type="transmembrane region" description="Helical" evidence="8">
    <location>
        <begin position="84"/>
        <end position="104"/>
    </location>
</feature>
<keyword evidence="1" id="KW-1003">Cell membrane</keyword>
<dbReference type="STRING" id="768710.DesyoDRAFT_3866"/>
<dbReference type="RefSeq" id="WP_007785456.1">
    <property type="nucleotide sequence ID" value="NZ_CM001441.1"/>
</dbReference>
<evidence type="ECO:0000256" key="8">
    <source>
        <dbReference type="SAM" id="Phobius"/>
    </source>
</evidence>
<evidence type="ECO:0000313" key="10">
    <source>
        <dbReference type="Proteomes" id="UP000005104"/>
    </source>
</evidence>
<dbReference type="SMART" id="SM00793">
    <property type="entry name" value="AgrB"/>
    <property type="match status" value="1"/>
</dbReference>
<keyword evidence="7 8" id="KW-0472">Membrane</keyword>
<gene>
    <name evidence="9" type="ORF">DesyoDRAFT_3866</name>
</gene>
<evidence type="ECO:0000256" key="1">
    <source>
        <dbReference type="ARBA" id="ARBA00022475"/>
    </source>
</evidence>
<accession>H5XWY1</accession>
<evidence type="ECO:0000256" key="7">
    <source>
        <dbReference type="ARBA" id="ARBA00023136"/>
    </source>
</evidence>
<dbReference type="OrthoDB" id="2854767at2"/>
<feature type="transmembrane region" description="Helical" evidence="8">
    <location>
        <begin position="166"/>
        <end position="187"/>
    </location>
</feature>
<keyword evidence="6 8" id="KW-1133">Transmembrane helix</keyword>
<dbReference type="GO" id="GO:0009372">
    <property type="term" value="P:quorum sensing"/>
    <property type="evidence" value="ECO:0007669"/>
    <property type="project" value="UniProtKB-KW"/>
</dbReference>
<reference evidence="9 10" key="1">
    <citation type="submission" date="2011-11" db="EMBL/GenBank/DDBJ databases">
        <title>The Noncontiguous Finished genome of Desulfosporosinus youngiae DSM 17734.</title>
        <authorList>
            <consortium name="US DOE Joint Genome Institute (JGI-PGF)"/>
            <person name="Lucas S."/>
            <person name="Han J."/>
            <person name="Lapidus A."/>
            <person name="Cheng J.-F."/>
            <person name="Goodwin L."/>
            <person name="Pitluck S."/>
            <person name="Peters L."/>
            <person name="Ovchinnikova G."/>
            <person name="Lu M."/>
            <person name="Land M.L."/>
            <person name="Hauser L."/>
            <person name="Pester M."/>
            <person name="Spring S."/>
            <person name="Ollivier B."/>
            <person name="Rattei T."/>
            <person name="Klenk H.-P."/>
            <person name="Wagner M."/>
            <person name="Loy A."/>
            <person name="Woyke T.J."/>
        </authorList>
    </citation>
    <scope>NUCLEOTIDE SEQUENCE [LARGE SCALE GENOMIC DNA]</scope>
    <source>
        <strain evidence="9 10">DSM 17734</strain>
    </source>
</reference>